<proteinExistence type="inferred from homology"/>
<keyword evidence="6" id="KW-0256">Endoplasmic reticulum</keyword>
<dbReference type="GO" id="GO:0009272">
    <property type="term" value="P:fungal-type cell wall biogenesis"/>
    <property type="evidence" value="ECO:0007669"/>
    <property type="project" value="TreeGrafter"/>
</dbReference>
<dbReference type="OrthoDB" id="9985059at2759"/>
<dbReference type="InterPro" id="IPR037654">
    <property type="entry name" value="Big1"/>
</dbReference>
<dbReference type="GO" id="GO:0005789">
    <property type="term" value="C:endoplasmic reticulum membrane"/>
    <property type="evidence" value="ECO:0007669"/>
    <property type="project" value="UniProtKB-SubCell"/>
</dbReference>
<evidence type="ECO:0000256" key="1">
    <source>
        <dbReference type="ARBA" id="ARBA00004115"/>
    </source>
</evidence>
<reference evidence="11" key="1">
    <citation type="submission" date="2022-12" db="EMBL/GenBank/DDBJ databases">
        <authorList>
            <person name="Brejova B."/>
        </authorList>
    </citation>
    <scope>NUCLEOTIDE SEQUENCE</scope>
</reference>
<evidence type="ECO:0000256" key="8">
    <source>
        <dbReference type="ARBA" id="ARBA00023136"/>
    </source>
</evidence>
<evidence type="ECO:0000313" key="12">
    <source>
        <dbReference type="Proteomes" id="UP001152885"/>
    </source>
</evidence>
<sequence>MKLLFFLISIVNCSRLAPLLIASHRLVDVKSSSPTDIIREIVTQCSSDAYIIINQPGLVYTDLTTEKKDDWPMLRKYLYMSSTIIGLPRVPVLDLDYIEKYIISTCDAETISGDIEYYDIRKRVIRLDTENTDEMIRKVLRKLPSPHYTIILTSTEPGYYHPLPEYNEVHDIFHDILSTHKNIEKNDRFHNIEPNWNP</sequence>
<keyword evidence="12" id="KW-1185">Reference proteome</keyword>
<keyword evidence="8" id="KW-0472">Membrane</keyword>
<evidence type="ECO:0000256" key="9">
    <source>
        <dbReference type="ARBA" id="ARBA00023316"/>
    </source>
</evidence>
<keyword evidence="5 10" id="KW-0732">Signal</keyword>
<evidence type="ECO:0000256" key="10">
    <source>
        <dbReference type="SAM" id="SignalP"/>
    </source>
</evidence>
<feature type="signal peptide" evidence="10">
    <location>
        <begin position="1"/>
        <end position="16"/>
    </location>
</feature>
<name>A0A9W4TS50_9ASCO</name>
<evidence type="ECO:0000256" key="7">
    <source>
        <dbReference type="ARBA" id="ARBA00022989"/>
    </source>
</evidence>
<keyword evidence="9" id="KW-0961">Cell wall biogenesis/degradation</keyword>
<dbReference type="AlphaFoldDB" id="A0A9W4TS50"/>
<dbReference type="PANTHER" id="PTHR28285:SF1">
    <property type="entry name" value="PROTEIN BIG1"/>
    <property type="match status" value="1"/>
</dbReference>
<dbReference type="PANTHER" id="PTHR28285">
    <property type="entry name" value="PROTEIN BIG1"/>
    <property type="match status" value="1"/>
</dbReference>
<evidence type="ECO:0000256" key="2">
    <source>
        <dbReference type="ARBA" id="ARBA00008203"/>
    </source>
</evidence>
<evidence type="ECO:0000256" key="4">
    <source>
        <dbReference type="ARBA" id="ARBA00022692"/>
    </source>
</evidence>
<keyword evidence="7" id="KW-1133">Transmembrane helix</keyword>
<dbReference type="GO" id="GO:0006078">
    <property type="term" value="P:(1-&gt;6)-beta-D-glucan biosynthetic process"/>
    <property type="evidence" value="ECO:0007669"/>
    <property type="project" value="TreeGrafter"/>
</dbReference>
<feature type="chain" id="PRO_5040746718" description="Protein BIG1" evidence="10">
    <location>
        <begin position="17"/>
        <end position="198"/>
    </location>
</feature>
<comment type="subcellular location">
    <subcellularLocation>
        <location evidence="1">Endoplasmic reticulum membrane</location>
        <topology evidence="1">Single-pass type I membrane protein</topology>
    </subcellularLocation>
</comment>
<evidence type="ECO:0000256" key="3">
    <source>
        <dbReference type="ARBA" id="ARBA00022089"/>
    </source>
</evidence>
<accession>A0A9W4TS50</accession>
<comment type="caution">
    <text evidence="11">The sequence shown here is derived from an EMBL/GenBank/DDBJ whole genome shotgun (WGS) entry which is preliminary data.</text>
</comment>
<dbReference type="GO" id="GO:0071555">
    <property type="term" value="P:cell wall organization"/>
    <property type="evidence" value="ECO:0007669"/>
    <property type="project" value="UniProtKB-KW"/>
</dbReference>
<dbReference type="EMBL" id="CANTUO010000001">
    <property type="protein sequence ID" value="CAI5756403.1"/>
    <property type="molecule type" value="Genomic_DNA"/>
</dbReference>
<dbReference type="Proteomes" id="UP001152885">
    <property type="component" value="Unassembled WGS sequence"/>
</dbReference>
<keyword evidence="4" id="KW-0812">Transmembrane</keyword>
<evidence type="ECO:0000256" key="6">
    <source>
        <dbReference type="ARBA" id="ARBA00022824"/>
    </source>
</evidence>
<protein>
    <recommendedName>
        <fullName evidence="3">Protein BIG1</fullName>
    </recommendedName>
</protein>
<evidence type="ECO:0000256" key="5">
    <source>
        <dbReference type="ARBA" id="ARBA00022729"/>
    </source>
</evidence>
<comment type="similarity">
    <text evidence="2">Belongs to the BIG1 family.</text>
</comment>
<gene>
    <name evidence="11" type="ORF">CANVERA_P0919</name>
</gene>
<evidence type="ECO:0000313" key="11">
    <source>
        <dbReference type="EMBL" id="CAI5756403.1"/>
    </source>
</evidence>
<organism evidence="11 12">
    <name type="scientific">Candida verbasci</name>
    <dbReference type="NCBI Taxonomy" id="1227364"/>
    <lineage>
        <taxon>Eukaryota</taxon>
        <taxon>Fungi</taxon>
        <taxon>Dikarya</taxon>
        <taxon>Ascomycota</taxon>
        <taxon>Saccharomycotina</taxon>
        <taxon>Pichiomycetes</taxon>
        <taxon>Debaryomycetaceae</taxon>
        <taxon>Candida/Lodderomyces clade</taxon>
        <taxon>Candida</taxon>
    </lineage>
</organism>